<gene>
    <name evidence="3" type="primary">paaG</name>
    <name evidence="3" type="ORF">KTU01_18750</name>
</gene>
<evidence type="ECO:0000256" key="2">
    <source>
        <dbReference type="SAM" id="MobiDB-lite"/>
    </source>
</evidence>
<accession>A0A512IDH5</accession>
<dbReference type="GO" id="GO:0003824">
    <property type="term" value="F:catalytic activity"/>
    <property type="evidence" value="ECO:0007669"/>
    <property type="project" value="UniProtKB-ARBA"/>
</dbReference>
<organism evidence="3 4">
    <name type="scientific">Kocuria turfanensis</name>
    <dbReference type="NCBI Taxonomy" id="388357"/>
    <lineage>
        <taxon>Bacteria</taxon>
        <taxon>Bacillati</taxon>
        <taxon>Actinomycetota</taxon>
        <taxon>Actinomycetes</taxon>
        <taxon>Micrococcales</taxon>
        <taxon>Micrococcaceae</taxon>
        <taxon>Kocuria</taxon>
    </lineage>
</organism>
<dbReference type="STRING" id="388357.GCA_001580365_00258"/>
<dbReference type="InterPro" id="IPR051683">
    <property type="entry name" value="Enoyl-CoA_Hydratase/Isomerase"/>
</dbReference>
<dbReference type="SUPFAM" id="SSF52096">
    <property type="entry name" value="ClpP/crotonase"/>
    <property type="match status" value="1"/>
</dbReference>
<dbReference type="Gene3D" id="3.90.226.10">
    <property type="entry name" value="2-enoyl-CoA Hydratase, Chain A, domain 1"/>
    <property type="match status" value="1"/>
</dbReference>
<dbReference type="CDD" id="cd06558">
    <property type="entry name" value="crotonase-like"/>
    <property type="match status" value="1"/>
</dbReference>
<dbReference type="InterPro" id="IPR001753">
    <property type="entry name" value="Enoyl-CoA_hydra/iso"/>
</dbReference>
<reference evidence="3 4" key="1">
    <citation type="submission" date="2019-07" db="EMBL/GenBank/DDBJ databases">
        <title>Whole genome shotgun sequence of Kocuria turfanensis NBRC 107627.</title>
        <authorList>
            <person name="Hosoyama A."/>
            <person name="Uohara A."/>
            <person name="Ohji S."/>
            <person name="Ichikawa N."/>
        </authorList>
    </citation>
    <scope>NUCLEOTIDE SEQUENCE [LARGE SCALE GENOMIC DNA]</scope>
    <source>
        <strain evidence="3 4">NBRC 107627</strain>
    </source>
</reference>
<evidence type="ECO:0000313" key="3">
    <source>
        <dbReference type="EMBL" id="GEO95752.1"/>
    </source>
</evidence>
<comment type="caution">
    <text evidence="3">The sequence shown here is derived from an EMBL/GenBank/DDBJ whole genome shotgun (WGS) entry which is preliminary data.</text>
</comment>
<dbReference type="Pfam" id="PF00378">
    <property type="entry name" value="ECH_1"/>
    <property type="match status" value="1"/>
</dbReference>
<dbReference type="EMBL" id="BJZS01000051">
    <property type="protein sequence ID" value="GEO95752.1"/>
    <property type="molecule type" value="Genomic_DNA"/>
</dbReference>
<evidence type="ECO:0000256" key="1">
    <source>
        <dbReference type="ARBA" id="ARBA00005254"/>
    </source>
</evidence>
<feature type="region of interest" description="Disordered" evidence="2">
    <location>
        <begin position="280"/>
        <end position="305"/>
    </location>
</feature>
<dbReference type="RefSeq" id="WP_062733680.1">
    <property type="nucleotide sequence ID" value="NZ_BJZS01000051.1"/>
</dbReference>
<dbReference type="Proteomes" id="UP000321103">
    <property type="component" value="Unassembled WGS sequence"/>
</dbReference>
<proteinExistence type="inferred from homology"/>
<dbReference type="InterPro" id="IPR029045">
    <property type="entry name" value="ClpP/crotonase-like_dom_sf"/>
</dbReference>
<keyword evidence="4" id="KW-1185">Reference proteome</keyword>
<comment type="similarity">
    <text evidence="1">Belongs to the enoyl-CoA hydratase/isomerase family.</text>
</comment>
<dbReference type="PANTHER" id="PTHR42964:SF1">
    <property type="entry name" value="POLYKETIDE BIOSYNTHESIS ENOYL-COA HYDRATASE PKSH-RELATED"/>
    <property type="match status" value="1"/>
</dbReference>
<dbReference type="Gene3D" id="1.10.12.10">
    <property type="entry name" value="Lyase 2-enoyl-coa Hydratase, Chain A, domain 2"/>
    <property type="match status" value="1"/>
</dbReference>
<name>A0A512IDH5_9MICC</name>
<evidence type="ECO:0000313" key="4">
    <source>
        <dbReference type="Proteomes" id="UP000321103"/>
    </source>
</evidence>
<dbReference type="InterPro" id="IPR014748">
    <property type="entry name" value="Enoyl-CoA_hydra_C"/>
</dbReference>
<sequence>MTAQPVPEVPAGTVHVRRDGPVAWLVLDRTDRRNALSPAMWAALPGLLRELDADPGVRVIGIRGAGGVFSAGADIAEVFECLGEPGTGLPRGGLLTEAETALAAVHKPTVAALEGYCMGGAWMLAGACDLRIGSASLRIGLTPARIGIVFPASGVEALVRLVGPGTASYLLLTGDTVTAADAQRWGMLTRVVADEDFDPALAEVVTGLAQRSQLSMQAHKHLVRLTADAVPGTLGADETSEALFRQVLDGPDARIGQQAFLARRPPRFAWSGEQFWAARSGAARSGKEHRGSVVRGRWPRRAARS</sequence>
<dbReference type="PANTHER" id="PTHR42964">
    <property type="entry name" value="ENOYL-COA HYDRATASE"/>
    <property type="match status" value="1"/>
</dbReference>
<protein>
    <submittedName>
        <fullName evidence="3">Enoyl-CoA hydratase</fullName>
    </submittedName>
</protein>
<dbReference type="AlphaFoldDB" id="A0A512IDH5"/>